<protein>
    <submittedName>
        <fullName evidence="2">Uncharacterized protein</fullName>
    </submittedName>
</protein>
<keyword evidence="1" id="KW-0732">Signal</keyword>
<reference evidence="2" key="2">
    <citation type="journal article" date="2015" name="Data Brief">
        <title>Shoot transcriptome of the giant reed, Arundo donax.</title>
        <authorList>
            <person name="Barrero R.A."/>
            <person name="Guerrero F.D."/>
            <person name="Moolhuijzen P."/>
            <person name="Goolsby J.A."/>
            <person name="Tidwell J."/>
            <person name="Bellgard S.E."/>
            <person name="Bellgard M.I."/>
        </authorList>
    </citation>
    <scope>NUCLEOTIDE SEQUENCE</scope>
    <source>
        <tissue evidence="2">Shoot tissue taken approximately 20 cm above the soil surface</tissue>
    </source>
</reference>
<dbReference type="AlphaFoldDB" id="A0A0A9BRD6"/>
<evidence type="ECO:0000313" key="2">
    <source>
        <dbReference type="EMBL" id="JAD61887.1"/>
    </source>
</evidence>
<sequence length="38" mass="4318">MLCHPMPCSCTHMCRCILYLMPCVVAMPISHKIEVNIV</sequence>
<evidence type="ECO:0000256" key="1">
    <source>
        <dbReference type="SAM" id="SignalP"/>
    </source>
</evidence>
<dbReference type="EMBL" id="GBRH01236008">
    <property type="protein sequence ID" value="JAD61887.1"/>
    <property type="molecule type" value="Transcribed_RNA"/>
</dbReference>
<accession>A0A0A9BRD6</accession>
<proteinExistence type="predicted"/>
<organism evidence="2">
    <name type="scientific">Arundo donax</name>
    <name type="common">Giant reed</name>
    <name type="synonym">Donax arundinaceus</name>
    <dbReference type="NCBI Taxonomy" id="35708"/>
    <lineage>
        <taxon>Eukaryota</taxon>
        <taxon>Viridiplantae</taxon>
        <taxon>Streptophyta</taxon>
        <taxon>Embryophyta</taxon>
        <taxon>Tracheophyta</taxon>
        <taxon>Spermatophyta</taxon>
        <taxon>Magnoliopsida</taxon>
        <taxon>Liliopsida</taxon>
        <taxon>Poales</taxon>
        <taxon>Poaceae</taxon>
        <taxon>PACMAD clade</taxon>
        <taxon>Arundinoideae</taxon>
        <taxon>Arundineae</taxon>
        <taxon>Arundo</taxon>
    </lineage>
</organism>
<name>A0A0A9BRD6_ARUDO</name>
<feature type="chain" id="PRO_5002044267" evidence="1">
    <location>
        <begin position="27"/>
        <end position="38"/>
    </location>
</feature>
<reference evidence="2" key="1">
    <citation type="submission" date="2014-09" db="EMBL/GenBank/DDBJ databases">
        <authorList>
            <person name="Magalhaes I.L.F."/>
            <person name="Oliveira U."/>
            <person name="Santos F.R."/>
            <person name="Vidigal T.H.D.A."/>
            <person name="Brescovit A.D."/>
            <person name="Santos A.J."/>
        </authorList>
    </citation>
    <scope>NUCLEOTIDE SEQUENCE</scope>
    <source>
        <tissue evidence="2">Shoot tissue taken approximately 20 cm above the soil surface</tissue>
    </source>
</reference>
<feature type="signal peptide" evidence="1">
    <location>
        <begin position="1"/>
        <end position="26"/>
    </location>
</feature>